<reference evidence="4 5" key="1">
    <citation type="submission" date="2019-06" db="EMBL/GenBank/DDBJ databases">
        <title>Sequencing the genomes of 1000 actinobacteria strains.</title>
        <authorList>
            <person name="Klenk H.-P."/>
        </authorList>
    </citation>
    <scope>NUCLEOTIDE SEQUENCE [LARGE SCALE GENOMIC DNA]</scope>
    <source>
        <strain evidence="4 5">DSM 45301</strain>
    </source>
</reference>
<dbReference type="InterPro" id="IPR020904">
    <property type="entry name" value="Sc_DH/Rdtase_CS"/>
</dbReference>
<dbReference type="Pfam" id="PF13561">
    <property type="entry name" value="adh_short_C2"/>
    <property type="match status" value="1"/>
</dbReference>
<dbReference type="Proteomes" id="UP000315677">
    <property type="component" value="Unassembled WGS sequence"/>
</dbReference>
<comment type="caution">
    <text evidence="4">The sequence shown here is derived from an EMBL/GenBank/DDBJ whole genome shotgun (WGS) entry which is preliminary data.</text>
</comment>
<sequence length="262" mass="27166">MRLDGKVVVITGAGSGIGRASAERFAAEGAKVVCADIRGTAEDTAAAIVAAGHEATGVTTDVRSQADTERMAAHALDRYGRIDVLYANAGVPGVGSTAECDPELWDQVLAVNLTGVWLSMRAVLPRMIEQRSGSIITQSSTAGVIGIRGIAPYTAAKSAVIGLTKATAVEVGPHNVRVNAVAPGTSPTPLVTESFSTMVGSGGRRADEARTTLALEREQQRYPMRRFGTLDEIVSVALFLASDESSWVTGGVHVVDGGMTVS</sequence>
<dbReference type="InterPro" id="IPR057326">
    <property type="entry name" value="KR_dom"/>
</dbReference>
<dbReference type="NCBIfam" id="NF005559">
    <property type="entry name" value="PRK07231.1"/>
    <property type="match status" value="1"/>
</dbReference>
<dbReference type="GO" id="GO:0016616">
    <property type="term" value="F:oxidoreductase activity, acting on the CH-OH group of donors, NAD or NADP as acceptor"/>
    <property type="evidence" value="ECO:0007669"/>
    <property type="project" value="TreeGrafter"/>
</dbReference>
<dbReference type="PANTHER" id="PTHR42760">
    <property type="entry name" value="SHORT-CHAIN DEHYDROGENASES/REDUCTASES FAMILY MEMBER"/>
    <property type="match status" value="1"/>
</dbReference>
<dbReference type="PRINTS" id="PR00080">
    <property type="entry name" value="SDRFAMILY"/>
</dbReference>
<dbReference type="AlphaFoldDB" id="A0A543CXU9"/>
<dbReference type="SMART" id="SM00822">
    <property type="entry name" value="PKS_KR"/>
    <property type="match status" value="1"/>
</dbReference>
<proteinExistence type="inferred from homology"/>
<dbReference type="SUPFAM" id="SSF51735">
    <property type="entry name" value="NAD(P)-binding Rossmann-fold domains"/>
    <property type="match status" value="1"/>
</dbReference>
<keyword evidence="2" id="KW-0560">Oxidoreductase</keyword>
<dbReference type="PRINTS" id="PR00081">
    <property type="entry name" value="GDHRDH"/>
</dbReference>
<name>A0A543CXU9_9PSEU</name>
<evidence type="ECO:0000313" key="5">
    <source>
        <dbReference type="Proteomes" id="UP000315677"/>
    </source>
</evidence>
<protein>
    <submittedName>
        <fullName evidence="4">NAD(P)-dependent dehydrogenase (Short-subunit alcohol dehydrogenase family)</fullName>
    </submittedName>
</protein>
<feature type="domain" description="Ketoreductase" evidence="3">
    <location>
        <begin position="6"/>
        <end position="184"/>
    </location>
</feature>
<evidence type="ECO:0000313" key="4">
    <source>
        <dbReference type="EMBL" id="TQM01879.1"/>
    </source>
</evidence>
<dbReference type="FunFam" id="3.40.50.720:FF:000084">
    <property type="entry name" value="Short-chain dehydrogenase reductase"/>
    <property type="match status" value="1"/>
</dbReference>
<gene>
    <name evidence="4" type="ORF">FB558_8397</name>
</gene>
<evidence type="ECO:0000256" key="1">
    <source>
        <dbReference type="ARBA" id="ARBA00006484"/>
    </source>
</evidence>
<accession>A0A543CXU9</accession>
<evidence type="ECO:0000256" key="2">
    <source>
        <dbReference type="ARBA" id="ARBA00023002"/>
    </source>
</evidence>
<dbReference type="PROSITE" id="PS00061">
    <property type="entry name" value="ADH_SHORT"/>
    <property type="match status" value="1"/>
</dbReference>
<comment type="similarity">
    <text evidence="1">Belongs to the short-chain dehydrogenases/reductases (SDR) family.</text>
</comment>
<organism evidence="4 5">
    <name type="scientific">Pseudonocardia kunmingensis</name>
    <dbReference type="NCBI Taxonomy" id="630975"/>
    <lineage>
        <taxon>Bacteria</taxon>
        <taxon>Bacillati</taxon>
        <taxon>Actinomycetota</taxon>
        <taxon>Actinomycetes</taxon>
        <taxon>Pseudonocardiales</taxon>
        <taxon>Pseudonocardiaceae</taxon>
        <taxon>Pseudonocardia</taxon>
    </lineage>
</organism>
<dbReference type="CDD" id="cd05233">
    <property type="entry name" value="SDR_c"/>
    <property type="match status" value="1"/>
</dbReference>
<dbReference type="EMBL" id="VFPA01000008">
    <property type="protein sequence ID" value="TQM01879.1"/>
    <property type="molecule type" value="Genomic_DNA"/>
</dbReference>
<keyword evidence="5" id="KW-1185">Reference proteome</keyword>
<dbReference type="InterPro" id="IPR002347">
    <property type="entry name" value="SDR_fam"/>
</dbReference>
<evidence type="ECO:0000259" key="3">
    <source>
        <dbReference type="SMART" id="SM00822"/>
    </source>
</evidence>
<dbReference type="InterPro" id="IPR036291">
    <property type="entry name" value="NAD(P)-bd_dom_sf"/>
</dbReference>
<dbReference type="PANTHER" id="PTHR42760:SF133">
    <property type="entry name" value="3-OXOACYL-[ACYL-CARRIER-PROTEIN] REDUCTASE"/>
    <property type="match status" value="1"/>
</dbReference>
<dbReference type="Gene3D" id="3.40.50.720">
    <property type="entry name" value="NAD(P)-binding Rossmann-like Domain"/>
    <property type="match status" value="1"/>
</dbReference>